<organism evidence="1 2">
    <name type="scientific">Auriscalpium vulgare</name>
    <dbReference type="NCBI Taxonomy" id="40419"/>
    <lineage>
        <taxon>Eukaryota</taxon>
        <taxon>Fungi</taxon>
        <taxon>Dikarya</taxon>
        <taxon>Basidiomycota</taxon>
        <taxon>Agaricomycotina</taxon>
        <taxon>Agaricomycetes</taxon>
        <taxon>Russulales</taxon>
        <taxon>Auriscalpiaceae</taxon>
        <taxon>Auriscalpium</taxon>
    </lineage>
</organism>
<reference evidence="1" key="1">
    <citation type="submission" date="2021-02" db="EMBL/GenBank/DDBJ databases">
        <authorList>
            <consortium name="DOE Joint Genome Institute"/>
            <person name="Ahrendt S."/>
            <person name="Looney B.P."/>
            <person name="Miyauchi S."/>
            <person name="Morin E."/>
            <person name="Drula E."/>
            <person name="Courty P.E."/>
            <person name="Chicoki N."/>
            <person name="Fauchery L."/>
            <person name="Kohler A."/>
            <person name="Kuo A."/>
            <person name="Labutti K."/>
            <person name="Pangilinan J."/>
            <person name="Lipzen A."/>
            <person name="Riley R."/>
            <person name="Andreopoulos W."/>
            <person name="He G."/>
            <person name="Johnson J."/>
            <person name="Barry K.W."/>
            <person name="Grigoriev I.V."/>
            <person name="Nagy L."/>
            <person name="Hibbett D."/>
            <person name="Henrissat B."/>
            <person name="Matheny P.B."/>
            <person name="Labbe J."/>
            <person name="Martin F."/>
        </authorList>
    </citation>
    <scope>NUCLEOTIDE SEQUENCE</scope>
    <source>
        <strain evidence="1">FP105234-sp</strain>
    </source>
</reference>
<dbReference type="Proteomes" id="UP000814033">
    <property type="component" value="Unassembled WGS sequence"/>
</dbReference>
<gene>
    <name evidence="1" type="ORF">FA95DRAFT_211824</name>
</gene>
<dbReference type="EMBL" id="MU275969">
    <property type="protein sequence ID" value="KAI0044855.1"/>
    <property type="molecule type" value="Genomic_DNA"/>
</dbReference>
<reference evidence="1" key="2">
    <citation type="journal article" date="2022" name="New Phytol.">
        <title>Evolutionary transition to the ectomycorrhizal habit in the genomes of a hyperdiverse lineage of mushroom-forming fungi.</title>
        <authorList>
            <person name="Looney B."/>
            <person name="Miyauchi S."/>
            <person name="Morin E."/>
            <person name="Drula E."/>
            <person name="Courty P.E."/>
            <person name="Kohler A."/>
            <person name="Kuo A."/>
            <person name="LaButti K."/>
            <person name="Pangilinan J."/>
            <person name="Lipzen A."/>
            <person name="Riley R."/>
            <person name="Andreopoulos W."/>
            <person name="He G."/>
            <person name="Johnson J."/>
            <person name="Nolan M."/>
            <person name="Tritt A."/>
            <person name="Barry K.W."/>
            <person name="Grigoriev I.V."/>
            <person name="Nagy L.G."/>
            <person name="Hibbett D."/>
            <person name="Henrissat B."/>
            <person name="Matheny P.B."/>
            <person name="Labbe J."/>
            <person name="Martin F.M."/>
        </authorList>
    </citation>
    <scope>NUCLEOTIDE SEQUENCE</scope>
    <source>
        <strain evidence="1">FP105234-sp</strain>
    </source>
</reference>
<accession>A0ACB8RLC9</accession>
<evidence type="ECO:0000313" key="1">
    <source>
        <dbReference type="EMBL" id="KAI0044855.1"/>
    </source>
</evidence>
<name>A0ACB8RLC9_9AGAM</name>
<comment type="caution">
    <text evidence="1">The sequence shown here is derived from an EMBL/GenBank/DDBJ whole genome shotgun (WGS) entry which is preliminary data.</text>
</comment>
<sequence length="401" mass="44248">MVLAEKFCRLSMARYDNEKEREAACRPTYHQLLDCKLALQHRLADTRPDGMLSVRLANNSNSLGHPAIIEIKGDMHASDGIVQADHTYTKVATSKEKSHVYNGSCSPAVLLVLIGPYFFVRGAVHVGVPIIQRLAEPIVLGGETYPEANVKAVANAFEALSRAIDELYDFYSTLVPAATWQPSAHLPKPTLKAAPGQAPPLWLAGLKFVDRLDGGLWHPTIKHKNYFRSLYKAKLGDKPVIVKICEHYGEKAHRLLAGEGLAPQLHHCVELMGWGTMVVMDEVTGRDASVAFPVGMPLPASVKEDVKRAMASLHRAGLVFGDLRRPNVMVVPKARRGHGEEDERSTKIVPEEGAMLVDFDWAGDERVARYPVSINDAIRKSGAEAWGLMSHEHDDYMLTVL</sequence>
<proteinExistence type="predicted"/>
<protein>
    <submittedName>
        <fullName evidence="1">Uncharacterized protein</fullName>
    </submittedName>
</protein>
<evidence type="ECO:0000313" key="2">
    <source>
        <dbReference type="Proteomes" id="UP000814033"/>
    </source>
</evidence>
<keyword evidence="2" id="KW-1185">Reference proteome</keyword>